<feature type="region of interest" description="Disordered" evidence="1">
    <location>
        <begin position="114"/>
        <end position="139"/>
    </location>
</feature>
<evidence type="ECO:0000313" key="3">
    <source>
        <dbReference type="Proteomes" id="UP000313359"/>
    </source>
</evidence>
<proteinExistence type="predicted"/>
<feature type="compositionally biased region" description="Low complexity" evidence="1">
    <location>
        <begin position="575"/>
        <end position="585"/>
    </location>
</feature>
<feature type="region of interest" description="Disordered" evidence="1">
    <location>
        <begin position="216"/>
        <end position="265"/>
    </location>
</feature>
<accession>A0A5C2RTL2</accession>
<feature type="compositionally biased region" description="Acidic residues" evidence="1">
    <location>
        <begin position="564"/>
        <end position="574"/>
    </location>
</feature>
<dbReference type="OrthoDB" id="2757970at2759"/>
<feature type="region of interest" description="Disordered" evidence="1">
    <location>
        <begin position="90"/>
        <end position="109"/>
    </location>
</feature>
<protein>
    <submittedName>
        <fullName evidence="2">Uncharacterized protein</fullName>
    </submittedName>
</protein>
<dbReference type="Proteomes" id="UP000313359">
    <property type="component" value="Unassembled WGS sequence"/>
</dbReference>
<sequence>MAPRPRYPEPFKHACQQAAERRRPFDRATLRIQTCPSCQIVGGLFDRVVYYKGAASKWLRRCRHCRRCFFPDQEGPNLMSTQRLERMRAQLESGLSPPESQLLSSSADPSPAHYNLWSPSGGVSSSHATPATSQQTPESLALDEEFARRVQAELLSPSTDSSPLKLRMASRAGASSLYLTAASCQQTANNLAADEAYARCLQAELDGEGAKIKQEKAQLGSLKTPTKAQRKKPKVKGKKGRGKSSPNLEASPILDEPTSSENRRTRYSTLTRAFMDMVDSSPETPFDGSVKKKRKRGLTENASGDPQKTKIPAPFPMDLSPVLAHAPLIEVPPFPEPIIALPDNLFAGGSSMVPPPSQPRTAVPGQMISPLSVQNVVAAGEEETVATPATQDDVIVISSDDDDDTPASKRFRQGSVISLTDSEDDLVSGTSNKENVPVKEERTSPPPYVLIEYPPKDIIELPVVHAPASALSITNKFRAIISGTTPSTTAALQPPRLDPQAADLAAKALFAKLVENVPTPILQETVEKMNAELLHRGKDVQAVKQEDPHVDEDAAIKEEPQADRDDDSDAEGNESDSSSESSEADVLISNATPFADIYSNETERIPRAQHGVAVSSLTIRARWELRVTIWYRHDLPPCIKSVEFDVASGEFRFAEKWVTRRVFEGNKLTRVEVFNRETARWNLHDIHEPIVVSMFDNHTLLVRLPLAGKLVGFASQIMLAAGTCLTVDHTRSIANCVKGKARAAA</sequence>
<evidence type="ECO:0000313" key="2">
    <source>
        <dbReference type="EMBL" id="RPD55068.1"/>
    </source>
</evidence>
<keyword evidence="3" id="KW-1185">Reference proteome</keyword>
<reference evidence="2" key="1">
    <citation type="journal article" date="2018" name="Genome Biol. Evol.">
        <title>Genomics and development of Lentinus tigrinus, a white-rot wood-decaying mushroom with dimorphic fruiting bodies.</title>
        <authorList>
            <person name="Wu B."/>
            <person name="Xu Z."/>
            <person name="Knudson A."/>
            <person name="Carlson A."/>
            <person name="Chen N."/>
            <person name="Kovaka S."/>
            <person name="LaButti K."/>
            <person name="Lipzen A."/>
            <person name="Pennachio C."/>
            <person name="Riley R."/>
            <person name="Schakwitz W."/>
            <person name="Umezawa K."/>
            <person name="Ohm R.A."/>
            <person name="Grigoriev I.V."/>
            <person name="Nagy L.G."/>
            <person name="Gibbons J."/>
            <person name="Hibbett D."/>
        </authorList>
    </citation>
    <scope>NUCLEOTIDE SEQUENCE [LARGE SCALE GENOMIC DNA]</scope>
    <source>
        <strain evidence="2">ALCF2SS1-6</strain>
    </source>
</reference>
<feature type="compositionally biased region" description="Basic residues" evidence="1">
    <location>
        <begin position="228"/>
        <end position="242"/>
    </location>
</feature>
<feature type="region of interest" description="Disordered" evidence="1">
    <location>
        <begin position="421"/>
        <end position="442"/>
    </location>
</feature>
<evidence type="ECO:0000256" key="1">
    <source>
        <dbReference type="SAM" id="MobiDB-lite"/>
    </source>
</evidence>
<gene>
    <name evidence="2" type="ORF">L227DRAFT_615717</name>
</gene>
<feature type="region of interest" description="Disordered" evidence="1">
    <location>
        <begin position="278"/>
        <end position="311"/>
    </location>
</feature>
<name>A0A5C2RTL2_9APHY</name>
<feature type="compositionally biased region" description="Low complexity" evidence="1">
    <location>
        <begin position="91"/>
        <end position="106"/>
    </location>
</feature>
<feature type="compositionally biased region" description="Polar residues" evidence="1">
    <location>
        <begin position="117"/>
        <end position="138"/>
    </location>
</feature>
<organism evidence="2 3">
    <name type="scientific">Lentinus tigrinus ALCF2SS1-6</name>
    <dbReference type="NCBI Taxonomy" id="1328759"/>
    <lineage>
        <taxon>Eukaryota</taxon>
        <taxon>Fungi</taxon>
        <taxon>Dikarya</taxon>
        <taxon>Basidiomycota</taxon>
        <taxon>Agaricomycotina</taxon>
        <taxon>Agaricomycetes</taxon>
        <taxon>Polyporales</taxon>
        <taxon>Polyporaceae</taxon>
        <taxon>Lentinus</taxon>
    </lineage>
</organism>
<feature type="compositionally biased region" description="Basic and acidic residues" evidence="1">
    <location>
        <begin position="540"/>
        <end position="563"/>
    </location>
</feature>
<feature type="region of interest" description="Disordered" evidence="1">
    <location>
        <begin position="540"/>
        <end position="585"/>
    </location>
</feature>
<dbReference type="AlphaFoldDB" id="A0A5C2RTL2"/>
<dbReference type="EMBL" id="ML122299">
    <property type="protein sequence ID" value="RPD55068.1"/>
    <property type="molecule type" value="Genomic_DNA"/>
</dbReference>